<dbReference type="InterPro" id="IPR017896">
    <property type="entry name" value="4Fe4S_Fe-S-bd"/>
</dbReference>
<evidence type="ECO:0000313" key="5">
    <source>
        <dbReference type="EMBL" id="MBC5661301.1"/>
    </source>
</evidence>
<evidence type="ECO:0000259" key="4">
    <source>
        <dbReference type="PROSITE" id="PS51379"/>
    </source>
</evidence>
<keyword evidence="6" id="KW-1185">Reference proteome</keyword>
<evidence type="ECO:0000256" key="3">
    <source>
        <dbReference type="ARBA" id="ARBA00023014"/>
    </source>
</evidence>
<dbReference type="GO" id="GO:0046872">
    <property type="term" value="F:metal ion binding"/>
    <property type="evidence" value="ECO:0007669"/>
    <property type="project" value="UniProtKB-KW"/>
</dbReference>
<name>A0A8I0DTN7_9FIRM</name>
<comment type="caution">
    <text evidence="5">The sequence shown here is derived from an EMBL/GenBank/DDBJ whole genome shotgun (WGS) entry which is preliminary data.</text>
</comment>
<keyword evidence="3" id="KW-0411">Iron-sulfur</keyword>
<dbReference type="Pfam" id="PF02906">
    <property type="entry name" value="Fe_hyd_lg_C"/>
    <property type="match status" value="1"/>
</dbReference>
<evidence type="ECO:0000256" key="2">
    <source>
        <dbReference type="ARBA" id="ARBA00023004"/>
    </source>
</evidence>
<dbReference type="InterPro" id="IPR050340">
    <property type="entry name" value="Cytosolic_Fe-S_CAF"/>
</dbReference>
<dbReference type="Gene3D" id="3.30.70.20">
    <property type="match status" value="2"/>
</dbReference>
<dbReference type="PROSITE" id="PS00198">
    <property type="entry name" value="4FE4S_FER_1"/>
    <property type="match status" value="2"/>
</dbReference>
<organism evidence="5 6">
    <name type="scientific">Coprococcus hominis</name>
    <name type="common">ex Liu et al. 2022</name>
    <dbReference type="NCBI Taxonomy" id="2763039"/>
    <lineage>
        <taxon>Bacteria</taxon>
        <taxon>Bacillati</taxon>
        <taxon>Bacillota</taxon>
        <taxon>Clostridia</taxon>
        <taxon>Lachnospirales</taxon>
        <taxon>Lachnospiraceae</taxon>
        <taxon>Coprococcus</taxon>
    </lineage>
</organism>
<proteinExistence type="predicted"/>
<dbReference type="SUPFAM" id="SSF53920">
    <property type="entry name" value="Fe-only hydrogenase"/>
    <property type="match status" value="1"/>
</dbReference>
<feature type="domain" description="4Fe-4S ferredoxin-type" evidence="4">
    <location>
        <begin position="91"/>
        <end position="121"/>
    </location>
</feature>
<dbReference type="RefSeq" id="WP_117808113.1">
    <property type="nucleotide sequence ID" value="NZ_JACOOX010000001.1"/>
</dbReference>
<sequence length="483" mass="52447">MITNDATLLKVKHEVLYEVAKLAYAGRLEEERDSLPYKMVPGPQPAFRCCIYREREVIRQRIRLAEGKAPGAEDDGNIVQVINSACEGCPISRYVVTDNCQKCMGKACQAACRFGAISMGRDKSYIDPSKCKECGQCAKACPYNAIADLVRPCMKSCPVDAISVADNGTGIAVINQDKCIQCGSCVHKCPFGAIGSKTFIVDIIKKMRSDIKVFAMLAPATIGQFGADITMSSWRTALKKIGFYDVVDVSLGADMTAMNEAKEWIEAKEKGEKKTTSCCPAFKNYIEKHFPTLKDAISETVSPMCAASRYIKEKFPGAVTVFIGPCIAKKAESMSGEKDTADYALTYGEIRAMLRAKGVKLEPEEDTDDQGSIYGKKFANAGGVTAAVLESMKELGCTGDVSVCKCSGITECKKALTLMKVGRLPEDFIEGMVCEGGCVGGPSRHRDPNLAMRDRNAALAKSSDILIKDNLDKQNAETVDMIR</sequence>
<dbReference type="InterPro" id="IPR027631">
    <property type="entry name" value="Mono_FeFe_hydrog"/>
</dbReference>
<gene>
    <name evidence="5" type="ORF">H8S09_00080</name>
</gene>
<dbReference type="CDD" id="cd10549">
    <property type="entry name" value="MtMvhB_like"/>
    <property type="match status" value="1"/>
</dbReference>
<evidence type="ECO:0000256" key="1">
    <source>
        <dbReference type="ARBA" id="ARBA00022723"/>
    </source>
</evidence>
<dbReference type="Pfam" id="PF12838">
    <property type="entry name" value="Fer4_7"/>
    <property type="match status" value="1"/>
</dbReference>
<dbReference type="Pfam" id="PF00037">
    <property type="entry name" value="Fer4"/>
    <property type="match status" value="1"/>
</dbReference>
<dbReference type="GO" id="GO:0051536">
    <property type="term" value="F:iron-sulfur cluster binding"/>
    <property type="evidence" value="ECO:0007669"/>
    <property type="project" value="UniProtKB-KW"/>
</dbReference>
<dbReference type="Proteomes" id="UP000615234">
    <property type="component" value="Unassembled WGS sequence"/>
</dbReference>
<dbReference type="PANTHER" id="PTHR11615">
    <property type="entry name" value="NITRATE, FORMATE, IRON DEHYDROGENASE"/>
    <property type="match status" value="1"/>
</dbReference>
<keyword evidence="1" id="KW-0479">Metal-binding</keyword>
<dbReference type="InterPro" id="IPR017900">
    <property type="entry name" value="4Fe4S_Fe_S_CS"/>
</dbReference>
<evidence type="ECO:0000313" key="6">
    <source>
        <dbReference type="Proteomes" id="UP000615234"/>
    </source>
</evidence>
<dbReference type="AlphaFoldDB" id="A0A8I0DTN7"/>
<dbReference type="Gene3D" id="3.40.950.10">
    <property type="entry name" value="Fe-only Hydrogenase (Larger Subunit), Chain L, domain 3"/>
    <property type="match status" value="1"/>
</dbReference>
<reference evidence="5 6" key="1">
    <citation type="submission" date="2020-08" db="EMBL/GenBank/DDBJ databases">
        <title>Genome public.</title>
        <authorList>
            <person name="Liu C."/>
            <person name="Sun Q."/>
        </authorList>
    </citation>
    <scope>NUCLEOTIDE SEQUENCE [LARGE SCALE GENOMIC DNA]</scope>
    <source>
        <strain evidence="5 6">NSJ-10</strain>
    </source>
</reference>
<keyword evidence="2" id="KW-0408">Iron</keyword>
<protein>
    <submittedName>
        <fullName evidence="5">4Fe-4S dicluster domain-containing protein</fullName>
    </submittedName>
</protein>
<dbReference type="SUPFAM" id="SSF54862">
    <property type="entry name" value="4Fe-4S ferredoxins"/>
    <property type="match status" value="1"/>
</dbReference>
<feature type="domain" description="4Fe-4S ferredoxin-type" evidence="4">
    <location>
        <begin position="170"/>
        <end position="199"/>
    </location>
</feature>
<dbReference type="NCBIfam" id="TIGR04105">
    <property type="entry name" value="FeFe_hydrog_B1"/>
    <property type="match status" value="1"/>
</dbReference>
<dbReference type="EMBL" id="JACOOX010000001">
    <property type="protein sequence ID" value="MBC5661301.1"/>
    <property type="molecule type" value="Genomic_DNA"/>
</dbReference>
<dbReference type="InterPro" id="IPR004108">
    <property type="entry name" value="Fe_hydrogenase_lsu_C"/>
</dbReference>
<dbReference type="PROSITE" id="PS51379">
    <property type="entry name" value="4FE4S_FER_2"/>
    <property type="match status" value="3"/>
</dbReference>
<feature type="domain" description="4Fe-4S ferredoxin-type" evidence="4">
    <location>
        <begin position="122"/>
        <end position="152"/>
    </location>
</feature>
<accession>A0A8I0DTN7</accession>
<dbReference type="InterPro" id="IPR009016">
    <property type="entry name" value="Fe_hydrogenase"/>
</dbReference>